<dbReference type="CDD" id="cd07731">
    <property type="entry name" value="ComA-like_MBL-fold"/>
    <property type="match status" value="1"/>
</dbReference>
<dbReference type="EMBL" id="OBEK01000004">
    <property type="protein sequence ID" value="SNZ16274.1"/>
    <property type="molecule type" value="Genomic_DNA"/>
</dbReference>
<proteinExistence type="predicted"/>
<feature type="signal peptide" evidence="1">
    <location>
        <begin position="1"/>
        <end position="23"/>
    </location>
</feature>
<evidence type="ECO:0000313" key="4">
    <source>
        <dbReference type="Proteomes" id="UP000219356"/>
    </source>
</evidence>
<dbReference type="InterPro" id="IPR052159">
    <property type="entry name" value="Competence_DNA_uptake"/>
</dbReference>
<feature type="chain" id="PRO_5039554279" evidence="1">
    <location>
        <begin position="24"/>
        <end position="300"/>
    </location>
</feature>
<protein>
    <submittedName>
        <fullName evidence="3">Metal-dependent hydrolase, beta-lactamase superfamily II</fullName>
    </submittedName>
</protein>
<keyword evidence="4" id="KW-1185">Reference proteome</keyword>
<name>A0A285P3E7_9BACI</name>
<organism evidence="3 4">
    <name type="scientific">Terribacillus aidingensis</name>
    <dbReference type="NCBI Taxonomy" id="586416"/>
    <lineage>
        <taxon>Bacteria</taxon>
        <taxon>Bacillati</taxon>
        <taxon>Bacillota</taxon>
        <taxon>Bacilli</taxon>
        <taxon>Bacillales</taxon>
        <taxon>Bacillaceae</taxon>
        <taxon>Terribacillus</taxon>
    </lineage>
</organism>
<dbReference type="PANTHER" id="PTHR30619:SF7">
    <property type="entry name" value="BETA-LACTAMASE DOMAIN PROTEIN"/>
    <property type="match status" value="1"/>
</dbReference>
<dbReference type="Gene3D" id="3.60.15.10">
    <property type="entry name" value="Ribonuclease Z/Hydroxyacylglutathione hydrolase-like"/>
    <property type="match status" value="1"/>
</dbReference>
<dbReference type="SUPFAM" id="SSF56281">
    <property type="entry name" value="Metallo-hydrolase/oxidoreductase"/>
    <property type="match status" value="1"/>
</dbReference>
<dbReference type="OrthoDB" id="9761531at2"/>
<accession>A0A285P3E7</accession>
<dbReference type="InterPro" id="IPR001279">
    <property type="entry name" value="Metallo-B-lactamas"/>
</dbReference>
<keyword evidence="1" id="KW-0732">Signal</keyword>
<dbReference type="Proteomes" id="UP000219356">
    <property type="component" value="Unassembled WGS sequence"/>
</dbReference>
<sequence length="300" mass="33304">MKYCLRIICLVLLLSGITPVNVAAESGSGLWDYIFSQTEEAGKLLVHFLDVGQGDSILIETPSHYTILIDGGNREAGEEVITELHNRGVEKLDLLVATHPDIDHIGGLLPVLEEIEVENVLDSGKLYTTKTYQRYTELLEEKNIPVTIAEEGTYVTLDPLLSIQVLNANHLDASNNQASMVLRLTYRTVDFLLMSDAEAEQEENIGRTFEVESEVYKVAHHGSRTSNTLDFLKKVQPVYAVVSYGRDNQLGHPTKEVVQNLRKTGAVLYSTAKGGTISMETNGLSCKISSEKKDPIYEYK</sequence>
<evidence type="ECO:0000313" key="3">
    <source>
        <dbReference type="EMBL" id="SNZ16274.1"/>
    </source>
</evidence>
<dbReference type="GO" id="GO:0016787">
    <property type="term" value="F:hydrolase activity"/>
    <property type="evidence" value="ECO:0007669"/>
    <property type="project" value="UniProtKB-KW"/>
</dbReference>
<dbReference type="SMART" id="SM00849">
    <property type="entry name" value="Lactamase_B"/>
    <property type="match status" value="1"/>
</dbReference>
<dbReference type="AlphaFoldDB" id="A0A285P3E7"/>
<gene>
    <name evidence="3" type="ORF">SAMN05421503_2910</name>
</gene>
<keyword evidence="3" id="KW-0378">Hydrolase</keyword>
<dbReference type="STRING" id="586416.GZ22_03720"/>
<dbReference type="InterPro" id="IPR035681">
    <property type="entry name" value="ComA-like_MBL"/>
</dbReference>
<reference evidence="4" key="1">
    <citation type="submission" date="2017-09" db="EMBL/GenBank/DDBJ databases">
        <authorList>
            <person name="Varghese N."/>
            <person name="Submissions S."/>
        </authorList>
    </citation>
    <scope>NUCLEOTIDE SEQUENCE [LARGE SCALE GENOMIC DNA]</scope>
    <source>
        <strain evidence="4">CGMCC 1.8913</strain>
    </source>
</reference>
<evidence type="ECO:0000259" key="2">
    <source>
        <dbReference type="SMART" id="SM00849"/>
    </source>
</evidence>
<dbReference type="InterPro" id="IPR036866">
    <property type="entry name" value="RibonucZ/Hydroxyglut_hydro"/>
</dbReference>
<feature type="domain" description="Metallo-beta-lactamase" evidence="2">
    <location>
        <begin position="53"/>
        <end position="246"/>
    </location>
</feature>
<dbReference type="Pfam" id="PF00753">
    <property type="entry name" value="Lactamase_B"/>
    <property type="match status" value="1"/>
</dbReference>
<dbReference type="PANTHER" id="PTHR30619">
    <property type="entry name" value="DNA INTERNALIZATION/COMPETENCE PROTEIN COMEC/REC2"/>
    <property type="match status" value="1"/>
</dbReference>
<evidence type="ECO:0000256" key="1">
    <source>
        <dbReference type="SAM" id="SignalP"/>
    </source>
</evidence>
<dbReference type="RefSeq" id="WP_097043127.1">
    <property type="nucleotide sequence ID" value="NZ_OBEK01000004.1"/>
</dbReference>